<evidence type="ECO:0000313" key="11">
    <source>
        <dbReference type="Proteomes" id="UP000000715"/>
    </source>
</evidence>
<gene>
    <name evidence="12" type="primary">TMEM123</name>
</gene>
<organism evidence="11 12">
    <name type="scientific">Mustela putorius furo</name>
    <name type="common">European domestic ferret</name>
    <name type="synonym">Mustela furo</name>
    <dbReference type="NCBI Taxonomy" id="9669"/>
    <lineage>
        <taxon>Eukaryota</taxon>
        <taxon>Metazoa</taxon>
        <taxon>Chordata</taxon>
        <taxon>Craniata</taxon>
        <taxon>Vertebrata</taxon>
        <taxon>Euteleostomi</taxon>
        <taxon>Mammalia</taxon>
        <taxon>Eutheria</taxon>
        <taxon>Laurasiatheria</taxon>
        <taxon>Carnivora</taxon>
        <taxon>Caniformia</taxon>
        <taxon>Musteloidea</taxon>
        <taxon>Mustelidae</taxon>
        <taxon>Mustelinae</taxon>
        <taxon>Mustela</taxon>
    </lineage>
</organism>
<name>A0A8U0RZ44_MUSPF</name>
<keyword evidence="6 9" id="KW-0472">Membrane</keyword>
<dbReference type="InterPro" id="IPR007947">
    <property type="entry name" value="CD164_MGC24"/>
</dbReference>
<reference evidence="12" key="1">
    <citation type="submission" date="2025-08" db="UniProtKB">
        <authorList>
            <consortium name="RefSeq"/>
        </authorList>
    </citation>
    <scope>IDENTIFICATION</scope>
    <source>
        <tissue evidence="12">Brain</tissue>
    </source>
</reference>
<dbReference type="Proteomes" id="UP000000715">
    <property type="component" value="Unplaced"/>
</dbReference>
<dbReference type="PANTHER" id="PTHR11337:SF14">
    <property type="entry name" value="PORIMIN"/>
    <property type="match status" value="1"/>
</dbReference>
<keyword evidence="11" id="KW-1185">Reference proteome</keyword>
<dbReference type="AlphaFoldDB" id="A0A8U0RZ44"/>
<keyword evidence="3 9" id="KW-0812">Transmembrane</keyword>
<keyword evidence="7" id="KW-0325">Glycoprotein</keyword>
<dbReference type="Pfam" id="PF05283">
    <property type="entry name" value="MGC-24"/>
    <property type="match status" value="1"/>
</dbReference>
<comment type="similarity">
    <text evidence="2">Belongs to the CD164 family.</text>
</comment>
<evidence type="ECO:0000256" key="9">
    <source>
        <dbReference type="SAM" id="Phobius"/>
    </source>
</evidence>
<evidence type="ECO:0000256" key="2">
    <source>
        <dbReference type="ARBA" id="ARBA00005341"/>
    </source>
</evidence>
<evidence type="ECO:0000256" key="1">
    <source>
        <dbReference type="ARBA" id="ARBA00004479"/>
    </source>
</evidence>
<feature type="compositionally biased region" description="Low complexity" evidence="8">
    <location>
        <begin position="161"/>
        <end position="180"/>
    </location>
</feature>
<dbReference type="PANTHER" id="PTHR11337">
    <property type="entry name" value="MUCIN/PORIMIN"/>
    <property type="match status" value="1"/>
</dbReference>
<feature type="compositionally biased region" description="Polar residues" evidence="8">
    <location>
        <begin position="149"/>
        <end position="160"/>
    </location>
</feature>
<evidence type="ECO:0000256" key="7">
    <source>
        <dbReference type="ARBA" id="ARBA00023180"/>
    </source>
</evidence>
<keyword evidence="4 10" id="KW-0732">Signal</keyword>
<feature type="region of interest" description="Disordered" evidence="8">
    <location>
        <begin position="106"/>
        <end position="135"/>
    </location>
</feature>
<protein>
    <submittedName>
        <fullName evidence="12">Porimin isoform X1</fullName>
    </submittedName>
</protein>
<evidence type="ECO:0000256" key="6">
    <source>
        <dbReference type="ARBA" id="ARBA00023136"/>
    </source>
</evidence>
<feature type="signal peptide" evidence="10">
    <location>
        <begin position="1"/>
        <end position="29"/>
    </location>
</feature>
<keyword evidence="5 9" id="KW-1133">Transmembrane helix</keyword>
<dbReference type="GO" id="GO:0031410">
    <property type="term" value="C:cytoplasmic vesicle"/>
    <property type="evidence" value="ECO:0007669"/>
    <property type="project" value="TreeGrafter"/>
</dbReference>
<feature type="compositionally biased region" description="Polar residues" evidence="8">
    <location>
        <begin position="41"/>
        <end position="51"/>
    </location>
</feature>
<evidence type="ECO:0000256" key="10">
    <source>
        <dbReference type="SAM" id="SignalP"/>
    </source>
</evidence>
<feature type="chain" id="PRO_5035943577" evidence="10">
    <location>
        <begin position="30"/>
        <end position="249"/>
    </location>
</feature>
<sequence>MGVGARGAWAALVLGALLVLALLKAAVDSAGLHESVKTKNLVPSGNHSTNPPGRRRSADDSRNGARLSECCRGTVHCQPHSLSHAIDCKETCGPVETSDFRPENVTTVTSNHTSQPTSTLRPSTTPRSSVAKTEAVTALTSTATARITTPVDSNRTHTSLVSQNTTQTTPTSVTAPAHNNSVTSISSSVTLTPTINSTGNPGSKFDIGSFLGGIVLTLGVLSLLYVGCRTYYSRRGIRYRTIDEHDAII</sequence>
<feature type="transmembrane region" description="Helical" evidence="9">
    <location>
        <begin position="207"/>
        <end position="228"/>
    </location>
</feature>
<evidence type="ECO:0000313" key="12">
    <source>
        <dbReference type="RefSeq" id="XP_044933428.1"/>
    </source>
</evidence>
<dbReference type="OrthoDB" id="6160056at2759"/>
<feature type="compositionally biased region" description="Low complexity" evidence="8">
    <location>
        <begin position="113"/>
        <end position="129"/>
    </location>
</feature>
<evidence type="ECO:0000256" key="3">
    <source>
        <dbReference type="ARBA" id="ARBA00022692"/>
    </source>
</evidence>
<evidence type="ECO:0000256" key="5">
    <source>
        <dbReference type="ARBA" id="ARBA00022989"/>
    </source>
</evidence>
<dbReference type="GO" id="GO:0016020">
    <property type="term" value="C:membrane"/>
    <property type="evidence" value="ECO:0007669"/>
    <property type="project" value="UniProtKB-SubCell"/>
</dbReference>
<comment type="subcellular location">
    <subcellularLocation>
        <location evidence="1">Membrane</location>
        <topology evidence="1">Single-pass type I membrane protein</topology>
    </subcellularLocation>
</comment>
<proteinExistence type="inferred from homology"/>
<dbReference type="GeneID" id="106007030"/>
<evidence type="ECO:0000256" key="4">
    <source>
        <dbReference type="ARBA" id="ARBA00022729"/>
    </source>
</evidence>
<feature type="region of interest" description="Disordered" evidence="8">
    <location>
        <begin position="38"/>
        <end position="64"/>
    </location>
</feature>
<dbReference type="RefSeq" id="XP_044933428.1">
    <property type="nucleotide sequence ID" value="XM_045077493.1"/>
</dbReference>
<accession>A0A8U0RZ44</accession>
<evidence type="ECO:0000256" key="8">
    <source>
        <dbReference type="SAM" id="MobiDB-lite"/>
    </source>
</evidence>
<feature type="region of interest" description="Disordered" evidence="8">
    <location>
        <begin position="149"/>
        <end position="180"/>
    </location>
</feature>
<dbReference type="CTD" id="114908"/>